<keyword evidence="8" id="KW-0671">Queuosine biosynthesis</keyword>
<dbReference type="SUPFAM" id="SSF102114">
    <property type="entry name" value="Radical SAM enzymes"/>
    <property type="match status" value="1"/>
</dbReference>
<evidence type="ECO:0000313" key="11">
    <source>
        <dbReference type="Proteomes" id="UP001597018"/>
    </source>
</evidence>
<comment type="cofactor">
    <cofactor evidence="8">
        <name>[4Fe-4S] cluster</name>
        <dbReference type="ChEBI" id="CHEBI:49883"/>
    </cofactor>
    <text evidence="8">Binds 1 [4Fe-4S] cluster. The cluster is coordinated with 3 cysteines and an exchangeable S-adenosyl-L-methionine.</text>
</comment>
<dbReference type="EC" id="4.3.99.3" evidence="8"/>
<reference evidence="11" key="1">
    <citation type="journal article" date="2019" name="Int. J. Syst. Evol. Microbiol.">
        <title>The Global Catalogue of Microorganisms (GCM) 10K type strain sequencing project: providing services to taxonomists for standard genome sequencing and annotation.</title>
        <authorList>
            <consortium name="The Broad Institute Genomics Platform"/>
            <consortium name="The Broad Institute Genome Sequencing Center for Infectious Disease"/>
            <person name="Wu L."/>
            <person name="Ma J."/>
        </authorList>
    </citation>
    <scope>NUCLEOTIDE SEQUENCE [LARGE SCALE GENOMIC DNA]</scope>
    <source>
        <strain evidence="11">CCUG 56401</strain>
    </source>
</reference>
<name>A0ABW3G3B2_9PSEU</name>
<feature type="binding site" evidence="8">
    <location>
        <position position="90"/>
    </location>
    <ligand>
        <name>S-adenosyl-L-methionine</name>
        <dbReference type="ChEBI" id="CHEBI:59789"/>
    </ligand>
</feature>
<evidence type="ECO:0000259" key="9">
    <source>
        <dbReference type="PROSITE" id="PS51918"/>
    </source>
</evidence>
<dbReference type="CDD" id="cd01335">
    <property type="entry name" value="Radical_SAM"/>
    <property type="match status" value="1"/>
</dbReference>
<protein>
    <recommendedName>
        <fullName evidence="8">7-carboxy-7-deazaguanine synthase</fullName>
        <shortName evidence="8">CDG synthase</shortName>
        <ecNumber evidence="8">4.3.99.3</ecNumber>
    </recommendedName>
    <alternativeName>
        <fullName evidence="8">Queuosine biosynthesis protein QueE</fullName>
    </alternativeName>
</protein>
<evidence type="ECO:0000256" key="1">
    <source>
        <dbReference type="ARBA" id="ARBA00022485"/>
    </source>
</evidence>
<proteinExistence type="inferred from homology"/>
<feature type="domain" description="Radical SAM core" evidence="9">
    <location>
        <begin position="28"/>
        <end position="236"/>
    </location>
</feature>
<dbReference type="InterPro" id="IPR024924">
    <property type="entry name" value="7-CO-7-deazaguanine_synth-like"/>
</dbReference>
<comment type="subunit">
    <text evidence="8">Homodimer.</text>
</comment>
<dbReference type="Gene3D" id="3.20.20.70">
    <property type="entry name" value="Aldolase class I"/>
    <property type="match status" value="1"/>
</dbReference>
<dbReference type="PIRSF" id="PIRSF000370">
    <property type="entry name" value="QueE"/>
    <property type="match status" value="1"/>
</dbReference>
<comment type="caution">
    <text evidence="8">Lacks conserved residue(s) required for the propagation of feature annotation.</text>
</comment>
<feature type="binding site" evidence="8">
    <location>
        <begin position="137"/>
        <end position="139"/>
    </location>
    <ligand>
        <name>S-adenosyl-L-methionine</name>
        <dbReference type="ChEBI" id="CHEBI:59789"/>
    </ligand>
</feature>
<dbReference type="EMBL" id="JBHTIW010000030">
    <property type="protein sequence ID" value="MFD0923202.1"/>
    <property type="molecule type" value="Genomic_DNA"/>
</dbReference>
<comment type="function">
    <text evidence="8">Catalyzes the complex heterocyclic radical-mediated conversion of 6-carboxy-5,6,7,8-tetrahydropterin (CPH4) to 7-carboxy-7-deazaguanine (CDG), a step common to the biosynthetic pathways of all 7-deazapurine-containing compounds.</text>
</comment>
<keyword evidence="11" id="KW-1185">Reference proteome</keyword>
<dbReference type="PANTHER" id="PTHR42836">
    <property type="entry name" value="7-CARBOXY-7-DEAZAGUANINE SYNTHASE"/>
    <property type="match status" value="1"/>
</dbReference>
<feature type="binding site" evidence="8">
    <location>
        <position position="88"/>
    </location>
    <ligand>
        <name>substrate</name>
    </ligand>
</feature>
<dbReference type="SFLD" id="SFLDS00029">
    <property type="entry name" value="Radical_SAM"/>
    <property type="match status" value="1"/>
</dbReference>
<evidence type="ECO:0000313" key="10">
    <source>
        <dbReference type="EMBL" id="MFD0923202.1"/>
    </source>
</evidence>
<comment type="similarity">
    <text evidence="8">Belongs to the radical SAM superfamily. 7-carboxy-7-deazaguanine synthase family.</text>
</comment>
<comment type="pathway">
    <text evidence="8">Purine metabolism; 7-cyano-7-deazaguanine biosynthesis.</text>
</comment>
<dbReference type="Proteomes" id="UP001597018">
    <property type="component" value="Unassembled WGS sequence"/>
</dbReference>
<comment type="cofactor">
    <cofactor evidence="8">
        <name>Mg(2+)</name>
        <dbReference type="ChEBI" id="CHEBI:18420"/>
    </cofactor>
</comment>
<evidence type="ECO:0000256" key="3">
    <source>
        <dbReference type="ARBA" id="ARBA00022723"/>
    </source>
</evidence>
<feature type="binding site" evidence="8">
    <location>
        <begin position="22"/>
        <end position="24"/>
    </location>
    <ligand>
        <name>substrate</name>
    </ligand>
</feature>
<feature type="binding site" evidence="8">
    <location>
        <position position="50"/>
    </location>
    <ligand>
        <name>Mg(2+)</name>
        <dbReference type="ChEBI" id="CHEBI:18420"/>
    </ligand>
</feature>
<comment type="caution">
    <text evidence="10">The sequence shown here is derived from an EMBL/GenBank/DDBJ whole genome shotgun (WGS) entry which is preliminary data.</text>
</comment>
<dbReference type="PROSITE" id="PS51918">
    <property type="entry name" value="RADICAL_SAM"/>
    <property type="match status" value="1"/>
</dbReference>
<keyword evidence="2 8" id="KW-0949">S-adenosyl-L-methionine</keyword>
<dbReference type="Pfam" id="PF04055">
    <property type="entry name" value="Radical_SAM"/>
    <property type="match status" value="1"/>
</dbReference>
<gene>
    <name evidence="8" type="primary">queE</name>
    <name evidence="10" type="ORF">ACFQ16_25945</name>
</gene>
<comment type="catalytic activity">
    <reaction evidence="8">
        <text>6-carboxy-5,6,7,8-tetrahydropterin + H(+) = 7-carboxy-7-carbaguanine + NH4(+)</text>
        <dbReference type="Rhea" id="RHEA:27974"/>
        <dbReference type="ChEBI" id="CHEBI:15378"/>
        <dbReference type="ChEBI" id="CHEBI:28938"/>
        <dbReference type="ChEBI" id="CHEBI:61032"/>
        <dbReference type="ChEBI" id="CHEBI:61036"/>
        <dbReference type="EC" id="4.3.99.3"/>
    </reaction>
</comment>
<evidence type="ECO:0000256" key="4">
    <source>
        <dbReference type="ARBA" id="ARBA00022842"/>
    </source>
</evidence>
<dbReference type="InterPro" id="IPR013785">
    <property type="entry name" value="Aldolase_TIM"/>
</dbReference>
<dbReference type="PANTHER" id="PTHR42836:SF1">
    <property type="entry name" value="7-CARBOXY-7-DEAZAGUANINE SYNTHASE"/>
    <property type="match status" value="1"/>
</dbReference>
<comment type="cofactor">
    <cofactor evidence="8">
        <name>S-adenosyl-L-methionine</name>
        <dbReference type="ChEBI" id="CHEBI:59789"/>
    </cofactor>
    <text evidence="8">Binds 1 S-adenosyl-L-methionine per subunit.</text>
</comment>
<evidence type="ECO:0000256" key="6">
    <source>
        <dbReference type="ARBA" id="ARBA00023014"/>
    </source>
</evidence>
<keyword evidence="1 8" id="KW-0004">4Fe-4S</keyword>
<feature type="binding site" evidence="8">
    <location>
        <position position="45"/>
    </location>
    <ligand>
        <name>[4Fe-4S] cluster</name>
        <dbReference type="ChEBI" id="CHEBI:49883"/>
        <note>4Fe-4S-S-AdoMet</note>
    </ligand>
</feature>
<evidence type="ECO:0000256" key="7">
    <source>
        <dbReference type="ARBA" id="ARBA00023239"/>
    </source>
</evidence>
<dbReference type="HAMAP" id="MF_00917">
    <property type="entry name" value="QueE"/>
    <property type="match status" value="1"/>
</dbReference>
<dbReference type="RefSeq" id="WP_345601301.1">
    <property type="nucleotide sequence ID" value="NZ_BAABLT010000032.1"/>
</dbReference>
<organism evidence="10 11">
    <name type="scientific">Saccharopolyspora rosea</name>
    <dbReference type="NCBI Taxonomy" id="524884"/>
    <lineage>
        <taxon>Bacteria</taxon>
        <taxon>Bacillati</taxon>
        <taxon>Actinomycetota</taxon>
        <taxon>Actinomycetes</taxon>
        <taxon>Pseudonocardiales</taxon>
        <taxon>Pseudonocardiaceae</taxon>
        <taxon>Saccharopolyspora</taxon>
    </lineage>
</organism>
<keyword evidence="7 8" id="KW-0456">Lyase</keyword>
<evidence type="ECO:0000256" key="2">
    <source>
        <dbReference type="ARBA" id="ARBA00022691"/>
    </source>
</evidence>
<evidence type="ECO:0000256" key="8">
    <source>
        <dbReference type="HAMAP-Rule" id="MF_00917"/>
    </source>
</evidence>
<evidence type="ECO:0000256" key="5">
    <source>
        <dbReference type="ARBA" id="ARBA00023004"/>
    </source>
</evidence>
<feature type="binding site" evidence="8">
    <location>
        <position position="41"/>
    </location>
    <ligand>
        <name>[4Fe-4S] cluster</name>
        <dbReference type="ChEBI" id="CHEBI:49883"/>
        <note>4Fe-4S-S-AdoMet</note>
    </ligand>
</feature>
<keyword evidence="4 8" id="KW-0460">Magnesium</keyword>
<accession>A0ABW3G3B2</accession>
<keyword evidence="5 8" id="KW-0408">Iron</keyword>
<keyword evidence="6 8" id="KW-0411">Iron-sulfur</keyword>
<dbReference type="InterPro" id="IPR058240">
    <property type="entry name" value="rSAM_sf"/>
</dbReference>
<keyword evidence="3 8" id="KW-0479">Metal-binding</keyword>
<sequence>MSTLTSPRFRPILLAERFGPTLQGEGPSTGQQALFIRLSRCNLSCPGCDTPYTWDWTRFDPRQESTQLSVDELYEWVAGQTVRLIVITGGEPLLQQDRLLPLVHSLANEGRRIEIETNGTINPSPDLIESVTQFNVSPKTSRFAGANIDENRRINPHALEILSSSGKAIFKFVITRREDLDEVAHYERLFGLAPVWVMPEGTSARTVLDRMTWLADEAIRRSWNLSTRLHTLVWGDQRGR</sequence>
<dbReference type="InterPro" id="IPR007197">
    <property type="entry name" value="rSAM"/>
</dbReference>
<feature type="binding site" evidence="8">
    <location>
        <position position="48"/>
    </location>
    <ligand>
        <name>[4Fe-4S] cluster</name>
        <dbReference type="ChEBI" id="CHEBI:49883"/>
        <note>4Fe-4S-S-AdoMet</note>
    </ligand>
</feature>
<feature type="binding site" evidence="8">
    <location>
        <position position="37"/>
    </location>
    <ligand>
        <name>substrate</name>
    </ligand>
</feature>